<comment type="caution">
    <text evidence="4">The sequence shown here is derived from an EMBL/GenBank/DDBJ whole genome shotgun (WGS) entry which is preliminary data.</text>
</comment>
<gene>
    <name evidence="4" type="ORF">RCZ15_13090</name>
    <name evidence="5" type="ORF">RCZ16_21690</name>
</gene>
<keyword evidence="2" id="KW-1133">Transmembrane helix</keyword>
<keyword evidence="7" id="KW-1185">Reference proteome</keyword>
<name>A0AAV5ASS6_9FLAO</name>
<evidence type="ECO:0000256" key="2">
    <source>
        <dbReference type="SAM" id="Phobius"/>
    </source>
</evidence>
<proteinExistence type="predicted"/>
<dbReference type="Proteomes" id="UP001208692">
    <property type="component" value="Unassembled WGS sequence"/>
</dbReference>
<evidence type="ECO:0000313" key="5">
    <source>
        <dbReference type="EMBL" id="GJM53853.1"/>
    </source>
</evidence>
<protein>
    <recommendedName>
        <fullName evidence="3">CobN/magnesium chelatase domain-containing protein</fullName>
    </recommendedName>
</protein>
<feature type="transmembrane region" description="Helical" evidence="2">
    <location>
        <begin position="216"/>
        <end position="234"/>
    </location>
</feature>
<keyword evidence="2" id="KW-0472">Membrane</keyword>
<feature type="compositionally biased region" description="Basic and acidic residues" evidence="1">
    <location>
        <begin position="189"/>
        <end position="202"/>
    </location>
</feature>
<dbReference type="EMBL" id="BQKA01000024">
    <property type="protein sequence ID" value="GJM50336.1"/>
    <property type="molecule type" value="Genomic_DNA"/>
</dbReference>
<accession>A0AAV5ASS6</accession>
<dbReference type="AlphaFoldDB" id="A0AAV5ASS6"/>
<sequence>MNTAIKKITGKDPDSYLADYRNHNNMRMQELKEALGVESRATIFNPKYIKDVLKGGKSSAEGITELVTNAFGWEATRSEVIDDEFWNQVHDLYIIDKENLGVQDFFERENPAAMQEITAIMLETARKGFWKASSNQLDVITQKYIDLVERFGLEPSGFSGNNSKLQDYISKRLPENQKNSYQKQIQESKTSDKSTESKVLRKENTENKKEKINLNGLWIGIGGIIAFIILIIFIKKRRKN</sequence>
<evidence type="ECO:0000313" key="4">
    <source>
        <dbReference type="EMBL" id="GJM50336.1"/>
    </source>
</evidence>
<feature type="domain" description="CobN/magnesium chelatase" evidence="3">
    <location>
        <begin position="1"/>
        <end position="136"/>
    </location>
</feature>
<dbReference type="PANTHER" id="PTHR44119">
    <property type="entry name" value="MAGNESIUM-CHELATASE SUBUNIT CHLH, CHLOROPLASTIC"/>
    <property type="match status" value="1"/>
</dbReference>
<evidence type="ECO:0000259" key="3">
    <source>
        <dbReference type="Pfam" id="PF02514"/>
    </source>
</evidence>
<keyword evidence="2" id="KW-0812">Transmembrane</keyword>
<dbReference type="Proteomes" id="UP001207736">
    <property type="component" value="Unassembled WGS sequence"/>
</dbReference>
<evidence type="ECO:0000313" key="6">
    <source>
        <dbReference type="Proteomes" id="UP001207736"/>
    </source>
</evidence>
<evidence type="ECO:0000256" key="1">
    <source>
        <dbReference type="SAM" id="MobiDB-lite"/>
    </source>
</evidence>
<dbReference type="InterPro" id="IPR003672">
    <property type="entry name" value="CobN/Mg_chltase"/>
</dbReference>
<dbReference type="RefSeq" id="WP_264847584.1">
    <property type="nucleotide sequence ID" value="NZ_BPMA01000065.1"/>
</dbReference>
<feature type="region of interest" description="Disordered" evidence="1">
    <location>
        <begin position="177"/>
        <end position="202"/>
    </location>
</feature>
<dbReference type="EMBL" id="BQKB01000050">
    <property type="protein sequence ID" value="GJM53853.1"/>
    <property type="molecule type" value="Genomic_DNA"/>
</dbReference>
<organism evidence="4 6">
    <name type="scientific">Capnocytophaga catalasegens</name>
    <dbReference type="NCBI Taxonomy" id="1004260"/>
    <lineage>
        <taxon>Bacteria</taxon>
        <taxon>Pseudomonadati</taxon>
        <taxon>Bacteroidota</taxon>
        <taxon>Flavobacteriia</taxon>
        <taxon>Flavobacteriales</taxon>
        <taxon>Flavobacteriaceae</taxon>
        <taxon>Capnocytophaga</taxon>
    </lineage>
</organism>
<dbReference type="PANTHER" id="PTHR44119:SF4">
    <property type="entry name" value="AEROBIC COBALTOCHELATASE SUBUNIT COBN"/>
    <property type="match status" value="1"/>
</dbReference>
<evidence type="ECO:0000313" key="7">
    <source>
        <dbReference type="Proteomes" id="UP001208692"/>
    </source>
</evidence>
<dbReference type="Pfam" id="PF02514">
    <property type="entry name" value="CobN-Mg_chel"/>
    <property type="match status" value="1"/>
</dbReference>
<reference evidence="4 7" key="1">
    <citation type="submission" date="2021-11" db="EMBL/GenBank/DDBJ databases">
        <title>Draft genome sequence of Capnocytophaga sp. strain KC07075 isolated from cat oral cavity.</title>
        <authorList>
            <person name="Suzuki M."/>
            <person name="Imaoka K."/>
            <person name="Kimura M."/>
            <person name="Morikawa S."/>
            <person name="Maeda K."/>
        </authorList>
    </citation>
    <scope>NUCLEOTIDE SEQUENCE</scope>
    <source>
        <strain evidence="4">KC07075</strain>
        <strain evidence="5 7">KC07079</strain>
    </source>
</reference>